<reference evidence="4 5" key="1">
    <citation type="submission" date="2016-11" db="EMBL/GenBank/DDBJ databases">
        <title>The macronuclear genome of Stentor coeruleus: a giant cell with tiny introns.</title>
        <authorList>
            <person name="Slabodnick M."/>
            <person name="Ruby J.G."/>
            <person name="Reiff S.B."/>
            <person name="Swart E.C."/>
            <person name="Gosai S."/>
            <person name="Prabakaran S."/>
            <person name="Witkowska E."/>
            <person name="Larue G.E."/>
            <person name="Fisher S."/>
            <person name="Freeman R.M."/>
            <person name="Gunawardena J."/>
            <person name="Chu W."/>
            <person name="Stover N.A."/>
            <person name="Gregory B.D."/>
            <person name="Nowacki M."/>
            <person name="Derisi J."/>
            <person name="Roy S.W."/>
            <person name="Marshall W.F."/>
            <person name="Sood P."/>
        </authorList>
    </citation>
    <scope>NUCLEOTIDE SEQUENCE [LARGE SCALE GENOMIC DNA]</scope>
    <source>
        <strain evidence="4">WM001</strain>
    </source>
</reference>
<feature type="domain" description="CCZ1/INTU/HSP4 first Longin" evidence="2">
    <location>
        <begin position="9"/>
        <end position="132"/>
    </location>
</feature>
<name>A0A1R2ARW8_9CILI</name>
<dbReference type="GO" id="GO:0016192">
    <property type="term" value="P:vesicle-mediated transport"/>
    <property type="evidence" value="ECO:0007669"/>
    <property type="project" value="InterPro"/>
</dbReference>
<evidence type="ECO:0000259" key="3">
    <source>
        <dbReference type="Pfam" id="PF19033"/>
    </source>
</evidence>
<keyword evidence="5" id="KW-1185">Reference proteome</keyword>
<evidence type="ECO:0000313" key="5">
    <source>
        <dbReference type="Proteomes" id="UP000187209"/>
    </source>
</evidence>
<dbReference type="Pfam" id="PF19033">
    <property type="entry name" value="Intu_longin_3"/>
    <property type="match status" value="1"/>
</dbReference>
<dbReference type="OrthoDB" id="298958at2759"/>
<dbReference type="InterPro" id="IPR013176">
    <property type="entry name" value="Ccz1"/>
</dbReference>
<dbReference type="PANTHER" id="PTHR13056:SF0">
    <property type="entry name" value="VACUOLAR FUSION PROTEIN CCZ1 HOMOLOG-RELATED"/>
    <property type="match status" value="1"/>
</dbReference>
<feature type="domain" description="CCZ1/INTU/HPS4 third Longin" evidence="3">
    <location>
        <begin position="337"/>
        <end position="427"/>
    </location>
</feature>
<dbReference type="GO" id="GO:0035658">
    <property type="term" value="C:Mon1-Ccz1 complex"/>
    <property type="evidence" value="ECO:0007669"/>
    <property type="project" value="InterPro"/>
</dbReference>
<evidence type="ECO:0000259" key="2">
    <source>
        <dbReference type="Pfam" id="PF19031"/>
    </source>
</evidence>
<evidence type="ECO:0008006" key="6">
    <source>
        <dbReference type="Google" id="ProtNLM"/>
    </source>
</evidence>
<dbReference type="EMBL" id="MPUH01001553">
    <property type="protein sequence ID" value="OMJ67160.1"/>
    <property type="molecule type" value="Genomic_DNA"/>
</dbReference>
<dbReference type="InterPro" id="IPR043987">
    <property type="entry name" value="CCZ1/INTU/HSP4_longin_1"/>
</dbReference>
<sequence>MRGSAISSLFVFNPTLKPLSEHPTEDEYKSCKLIYYYPENAPLFEQHTHVGLAEGMCMFVQQFSDNPLESIHTEKHTHILQQCEPNIWLCIVLNHGDSPSESFIRQQDLETHPHVLKAIVDNYYRNFYLFHGPLTNFRYPEDFPHLKNLLSDYTKIFDEDQPKRTELFEGFAYCPLDRKSYMNVMYGLSQISFTHTDVLHTMLIYDGYIVNTSMPQQGSLLVYSYLARDKNWRRLIDMKRDLNPNACQYGRIAEYPKKGFVYGKNSAGIIVPTVYLPDIPPCKMLLWVQENMQLVLLMKNQEVPEETIEVIRNSLHELCPDIIKTIQSQYQRVLNSEDSFKFLYFNNMNLAIKQSSKLNPIDDQLYRLILTVSAQMRDSTQKYDSLVKTIVRTNIAWVMAVKVLDSREIYFVLPPSTAPVNKVEEEIVKFANGYFHTIFTGL</sequence>
<evidence type="ECO:0000256" key="1">
    <source>
        <dbReference type="ARBA" id="ARBA00005352"/>
    </source>
</evidence>
<gene>
    <name evidence="4" type="ORF">SteCoe_35751</name>
</gene>
<organism evidence="4 5">
    <name type="scientific">Stentor coeruleus</name>
    <dbReference type="NCBI Taxonomy" id="5963"/>
    <lineage>
        <taxon>Eukaryota</taxon>
        <taxon>Sar</taxon>
        <taxon>Alveolata</taxon>
        <taxon>Ciliophora</taxon>
        <taxon>Postciliodesmatophora</taxon>
        <taxon>Heterotrichea</taxon>
        <taxon>Heterotrichida</taxon>
        <taxon>Stentoridae</taxon>
        <taxon>Stentor</taxon>
    </lineage>
</organism>
<accession>A0A1R2ARW8</accession>
<dbReference type="InterPro" id="IPR043989">
    <property type="entry name" value="CCZ1/INTU/HSP4_longin_3"/>
</dbReference>
<comment type="similarity">
    <text evidence="1">Belongs to the CCZ1 family.</text>
</comment>
<dbReference type="PANTHER" id="PTHR13056">
    <property type="entry name" value="VACUOLAR FUSION PROTEIN CCZ1 HOMOLOG-RELATED"/>
    <property type="match status" value="1"/>
</dbReference>
<proteinExistence type="inferred from homology"/>
<protein>
    <recommendedName>
        <fullName evidence="6">CCZ1/INTU/HSP4 first Longin domain-containing protein</fullName>
    </recommendedName>
</protein>
<comment type="caution">
    <text evidence="4">The sequence shown here is derived from an EMBL/GenBank/DDBJ whole genome shotgun (WGS) entry which is preliminary data.</text>
</comment>
<evidence type="ECO:0000313" key="4">
    <source>
        <dbReference type="EMBL" id="OMJ67160.1"/>
    </source>
</evidence>
<dbReference type="Proteomes" id="UP000187209">
    <property type="component" value="Unassembled WGS sequence"/>
</dbReference>
<dbReference type="Pfam" id="PF19031">
    <property type="entry name" value="Intu_longin_1"/>
    <property type="match status" value="1"/>
</dbReference>
<dbReference type="AlphaFoldDB" id="A0A1R2ARW8"/>